<dbReference type="Proteomes" id="UP000053236">
    <property type="component" value="Unassembled WGS sequence"/>
</dbReference>
<reference evidence="2" key="2">
    <citation type="submission" date="2013-11" db="EMBL/GenBank/DDBJ databases">
        <title>The Genome Sequence of Phytophthora parasitica CJ05E6.</title>
        <authorList>
            <consortium name="The Broad Institute Genomics Platform"/>
            <person name="Russ C."/>
            <person name="Tyler B."/>
            <person name="Panabieres F."/>
            <person name="Shan W."/>
            <person name="Tripathy S."/>
            <person name="Grunwald N."/>
            <person name="Machado M."/>
            <person name="Johnson C.S."/>
            <person name="Arredondo F."/>
            <person name="Hong C."/>
            <person name="Coffey M."/>
            <person name="Young S.K."/>
            <person name="Zeng Q."/>
            <person name="Gargeya S."/>
            <person name="Fitzgerald M."/>
            <person name="Abouelleil A."/>
            <person name="Alvarado L."/>
            <person name="Chapman S.B."/>
            <person name="Gainer-Dewar J."/>
            <person name="Goldberg J."/>
            <person name="Griggs A."/>
            <person name="Gujja S."/>
            <person name="Hansen M."/>
            <person name="Howarth C."/>
            <person name="Imamovic A."/>
            <person name="Ireland A."/>
            <person name="Larimer J."/>
            <person name="McCowan C."/>
            <person name="Murphy C."/>
            <person name="Pearson M."/>
            <person name="Poon T.W."/>
            <person name="Priest M."/>
            <person name="Roberts A."/>
            <person name="Saif S."/>
            <person name="Shea T."/>
            <person name="Sykes S."/>
            <person name="Wortman J."/>
            <person name="Nusbaum C."/>
            <person name="Birren B."/>
        </authorList>
    </citation>
    <scope>NUCLEOTIDE SEQUENCE [LARGE SCALE GENOMIC DNA]</scope>
    <source>
        <strain evidence="2">CJ05E6</strain>
    </source>
</reference>
<protein>
    <submittedName>
        <fullName evidence="2">Uncharacterized protein</fullName>
    </submittedName>
</protein>
<dbReference type="AlphaFoldDB" id="W2I315"/>
<organism evidence="2">
    <name type="scientific">Phytophthora nicotianae</name>
    <name type="common">Potato buckeye rot agent</name>
    <name type="synonym">Phytophthora parasitica</name>
    <dbReference type="NCBI Taxonomy" id="4792"/>
    <lineage>
        <taxon>Eukaryota</taxon>
        <taxon>Sar</taxon>
        <taxon>Stramenopiles</taxon>
        <taxon>Oomycota</taxon>
        <taxon>Peronosporomycetes</taxon>
        <taxon>Peronosporales</taxon>
        <taxon>Peronosporaceae</taxon>
        <taxon>Phytophthora</taxon>
    </lineage>
</organism>
<proteinExistence type="predicted"/>
<dbReference type="EMBL" id="KI675869">
    <property type="protein sequence ID" value="ETL27763.1"/>
    <property type="molecule type" value="Genomic_DNA"/>
</dbReference>
<dbReference type="Proteomes" id="UP000053864">
    <property type="component" value="Unassembled WGS sequence"/>
</dbReference>
<dbReference type="VEuPathDB" id="FungiDB:PPTG_06255"/>
<evidence type="ECO:0000313" key="1">
    <source>
        <dbReference type="EMBL" id="ETK74333.1"/>
    </source>
</evidence>
<sequence length="91" mass="10699">MRRPSSMQMCCADRKQLPGMGYSNLVSHLGSRHEDFRAQYDAHHHGPERPFQGYGFVSEETSHCYQWLRWAIERSIPLSEVDDERTRAMDK</sequence>
<dbReference type="EMBL" id="KI689068">
    <property type="protein sequence ID" value="ETK74333.1"/>
    <property type="molecule type" value="Genomic_DNA"/>
</dbReference>
<accession>W2I315</accession>
<reference evidence="1" key="1">
    <citation type="submission" date="2013-11" db="EMBL/GenBank/DDBJ databases">
        <title>The Genome Sequence of Phytophthora parasitica CJ02B3.</title>
        <authorList>
            <consortium name="The Broad Institute Genomics Platform"/>
            <person name="Russ C."/>
            <person name="Tyler B."/>
            <person name="Panabieres F."/>
            <person name="Shan W."/>
            <person name="Tripathy S."/>
            <person name="Grunwald N."/>
            <person name="Machado M."/>
            <person name="Johnson C.S."/>
            <person name="Arredondo F."/>
            <person name="Hong C."/>
            <person name="Coffey M."/>
            <person name="Young S.K."/>
            <person name="Zeng Q."/>
            <person name="Gargeya S."/>
            <person name="Fitzgerald M."/>
            <person name="Abouelleil A."/>
            <person name="Alvarado L."/>
            <person name="Chapman S.B."/>
            <person name="Gainer-Dewar J."/>
            <person name="Goldberg J."/>
            <person name="Griggs A."/>
            <person name="Gujja S."/>
            <person name="Hansen M."/>
            <person name="Howarth C."/>
            <person name="Imamovic A."/>
            <person name="Ireland A."/>
            <person name="Larimer J."/>
            <person name="McCowan C."/>
            <person name="Murphy C."/>
            <person name="Pearson M."/>
            <person name="Poon T.W."/>
            <person name="Priest M."/>
            <person name="Roberts A."/>
            <person name="Saif S."/>
            <person name="Shea T."/>
            <person name="Sykes S."/>
            <person name="Wortman J."/>
            <person name="Nusbaum C."/>
            <person name="Birren B."/>
        </authorList>
    </citation>
    <scope>NUCLEOTIDE SEQUENCE [LARGE SCALE GENOMIC DNA]</scope>
    <source>
        <strain evidence="1">CJ02B3</strain>
    </source>
</reference>
<evidence type="ECO:0000313" key="2">
    <source>
        <dbReference type="EMBL" id="ETL27763.1"/>
    </source>
</evidence>
<name>W2I315_PHYNI</name>
<gene>
    <name evidence="1" type="ORF">L915_18871</name>
    <name evidence="2" type="ORF">L916_18766</name>
</gene>